<feature type="modified residue" description="4-aspartylphosphate" evidence="5">
    <location>
        <position position="53"/>
    </location>
</feature>
<dbReference type="InterPro" id="IPR003593">
    <property type="entry name" value="AAA+_ATPase"/>
</dbReference>
<feature type="domain" description="Response regulatory" evidence="7">
    <location>
        <begin position="4"/>
        <end position="118"/>
    </location>
</feature>
<dbReference type="SUPFAM" id="SSF52172">
    <property type="entry name" value="CheY-like"/>
    <property type="match status" value="1"/>
</dbReference>
<dbReference type="InterPro" id="IPR025662">
    <property type="entry name" value="Sigma_54_int_dom_ATP-bd_1"/>
</dbReference>
<dbReference type="InterPro" id="IPR011006">
    <property type="entry name" value="CheY-like_superfamily"/>
</dbReference>
<evidence type="ECO:0000256" key="5">
    <source>
        <dbReference type="PROSITE-ProRule" id="PRU00169"/>
    </source>
</evidence>
<evidence type="ECO:0000259" key="6">
    <source>
        <dbReference type="PROSITE" id="PS50045"/>
    </source>
</evidence>
<keyword evidence="2" id="KW-0067">ATP-binding</keyword>
<name>A0ABX1PH00_9RHOO</name>
<keyword evidence="5" id="KW-0597">Phosphoprotein</keyword>
<dbReference type="Pfam" id="PF02954">
    <property type="entry name" value="HTH_8"/>
    <property type="match status" value="1"/>
</dbReference>
<proteinExistence type="predicted"/>
<evidence type="ECO:0000256" key="3">
    <source>
        <dbReference type="ARBA" id="ARBA00023015"/>
    </source>
</evidence>
<dbReference type="EMBL" id="WTVG01000006">
    <property type="protein sequence ID" value="NMG23785.1"/>
    <property type="molecule type" value="Genomic_DNA"/>
</dbReference>
<dbReference type="InterPro" id="IPR001789">
    <property type="entry name" value="Sig_transdc_resp-reg_receiver"/>
</dbReference>
<dbReference type="InterPro" id="IPR058031">
    <property type="entry name" value="AAA_lid_NorR"/>
</dbReference>
<evidence type="ECO:0000313" key="9">
    <source>
        <dbReference type="Proteomes" id="UP000615989"/>
    </source>
</evidence>
<dbReference type="Gene3D" id="3.40.50.300">
    <property type="entry name" value="P-loop containing nucleotide triphosphate hydrolases"/>
    <property type="match status" value="1"/>
</dbReference>
<evidence type="ECO:0000259" key="7">
    <source>
        <dbReference type="PROSITE" id="PS50110"/>
    </source>
</evidence>
<dbReference type="PANTHER" id="PTHR32071:SF119">
    <property type="entry name" value="SIGMA L-DEPENDENT TRANSCRIPTIONAL REGULATOR YPLP-RELATED"/>
    <property type="match status" value="1"/>
</dbReference>
<sequence length="455" mass="49411">MNGHILIVDDEALYRQLLTSRLGRAGYRLSEAADGEAALECAQHGGIDLALVDIKMPGIDGIEVLKRLKVLDPLIEVVILTGHGNVDTAISAMKLGAFDYLSKPYKLTELDIVVERALEKRAMAQRCAALSAEIAHLRGPEEAAVIGASAAWQRTLALVRKAAPLDLPVLITGESGAGKEVVASALHRWSGRAAESYVPLNCGLLDDDLVESELFGHKRGAFSGATSDKDGLFQVASAGTLFLDEIGELPAACQAKLLRVLDSGEFRQLGSTALRHTHARLIAATHRDLDALVAEGKFRHDLLYRLNVVHIHVPALRERREDIPLLVDYLMRRAASHVTRLPRVSPAALSRLVDYPWPGNVRELRNVIERLLVFNDGETIDEATVCSILSIPPEKASTPAAQRAFSAITPLEDFERDYIVWVLDKLDGNVSAAAAALGVSRSTVYRFLRAAQLAG</sequence>
<dbReference type="PROSITE" id="PS50045">
    <property type="entry name" value="SIGMA54_INTERACT_4"/>
    <property type="match status" value="1"/>
</dbReference>
<evidence type="ECO:0000256" key="1">
    <source>
        <dbReference type="ARBA" id="ARBA00022741"/>
    </source>
</evidence>
<dbReference type="PANTHER" id="PTHR32071">
    <property type="entry name" value="TRANSCRIPTIONAL REGULATORY PROTEIN"/>
    <property type="match status" value="1"/>
</dbReference>
<dbReference type="Proteomes" id="UP000615989">
    <property type="component" value="Unassembled WGS sequence"/>
</dbReference>
<dbReference type="Pfam" id="PF00072">
    <property type="entry name" value="Response_reg"/>
    <property type="match status" value="1"/>
</dbReference>
<dbReference type="SUPFAM" id="SSF46689">
    <property type="entry name" value="Homeodomain-like"/>
    <property type="match status" value="1"/>
</dbReference>
<dbReference type="CDD" id="cd00009">
    <property type="entry name" value="AAA"/>
    <property type="match status" value="1"/>
</dbReference>
<keyword evidence="3" id="KW-0805">Transcription regulation</keyword>
<dbReference type="SMART" id="SM00448">
    <property type="entry name" value="REC"/>
    <property type="match status" value="1"/>
</dbReference>
<dbReference type="Gene3D" id="1.10.8.60">
    <property type="match status" value="1"/>
</dbReference>
<feature type="domain" description="Sigma-54 factor interaction" evidence="6">
    <location>
        <begin position="145"/>
        <end position="373"/>
    </location>
</feature>
<protein>
    <submittedName>
        <fullName evidence="8">Response regulator</fullName>
    </submittedName>
</protein>
<dbReference type="InterPro" id="IPR027417">
    <property type="entry name" value="P-loop_NTPase"/>
</dbReference>
<keyword evidence="9" id="KW-1185">Reference proteome</keyword>
<dbReference type="InterPro" id="IPR002078">
    <property type="entry name" value="Sigma_54_int"/>
</dbReference>
<dbReference type="Gene3D" id="3.40.50.2300">
    <property type="match status" value="1"/>
</dbReference>
<dbReference type="SMART" id="SM00382">
    <property type="entry name" value="AAA"/>
    <property type="match status" value="1"/>
</dbReference>
<dbReference type="Pfam" id="PF25601">
    <property type="entry name" value="AAA_lid_14"/>
    <property type="match status" value="1"/>
</dbReference>
<dbReference type="SUPFAM" id="SSF52540">
    <property type="entry name" value="P-loop containing nucleoside triphosphate hydrolases"/>
    <property type="match status" value="1"/>
</dbReference>
<gene>
    <name evidence="8" type="ORF">GO606_03430</name>
</gene>
<dbReference type="PROSITE" id="PS00688">
    <property type="entry name" value="SIGMA54_INTERACT_3"/>
    <property type="match status" value="1"/>
</dbReference>
<comment type="caution">
    <text evidence="8">The sequence shown here is derived from an EMBL/GenBank/DDBJ whole genome shotgun (WGS) entry which is preliminary data.</text>
</comment>
<evidence type="ECO:0000313" key="8">
    <source>
        <dbReference type="EMBL" id="NMG23785.1"/>
    </source>
</evidence>
<dbReference type="Pfam" id="PF00158">
    <property type="entry name" value="Sigma54_activat"/>
    <property type="match status" value="1"/>
</dbReference>
<dbReference type="InterPro" id="IPR002197">
    <property type="entry name" value="HTH_Fis"/>
</dbReference>
<dbReference type="InterPro" id="IPR009057">
    <property type="entry name" value="Homeodomain-like_sf"/>
</dbReference>
<keyword evidence="4" id="KW-0804">Transcription</keyword>
<dbReference type="PROSITE" id="PS50110">
    <property type="entry name" value="RESPONSE_REGULATORY"/>
    <property type="match status" value="1"/>
</dbReference>
<evidence type="ECO:0000256" key="2">
    <source>
        <dbReference type="ARBA" id="ARBA00022840"/>
    </source>
</evidence>
<reference evidence="8" key="1">
    <citation type="submission" date="2019-12" db="EMBL/GenBank/DDBJ databases">
        <title>Comparative genomics gives insights into the taxonomy of the Azoarcus-Aromatoleum group and reveals separate origins of nif in the plant-associated Azoarcus and non-plant-associated Aromatoleum sub-groups.</title>
        <authorList>
            <person name="Lafos M."/>
            <person name="Maluk M."/>
            <person name="Batista M."/>
            <person name="Junghare M."/>
            <person name="Carmona M."/>
            <person name="Faoro H."/>
            <person name="Cruz L.M."/>
            <person name="Battistoni F."/>
            <person name="De Souza E."/>
            <person name="Pedrosa F."/>
            <person name="Chen W.-M."/>
            <person name="Poole P.S."/>
            <person name="Dixon R.A."/>
            <person name="James E.K."/>
        </authorList>
    </citation>
    <scope>NUCLEOTIDE SEQUENCE</scope>
    <source>
        <strain evidence="8">LuFRes1</strain>
    </source>
</reference>
<accession>A0ABX1PH00</accession>
<evidence type="ECO:0000256" key="4">
    <source>
        <dbReference type="ARBA" id="ARBA00023163"/>
    </source>
</evidence>
<dbReference type="PROSITE" id="PS00675">
    <property type="entry name" value="SIGMA54_INTERACT_1"/>
    <property type="match status" value="1"/>
</dbReference>
<keyword evidence="1" id="KW-0547">Nucleotide-binding</keyword>
<dbReference type="Gene3D" id="1.10.10.60">
    <property type="entry name" value="Homeodomain-like"/>
    <property type="match status" value="1"/>
</dbReference>
<organism evidence="8 9">
    <name type="scientific">Aromatoleum anaerobium</name>
    <dbReference type="NCBI Taxonomy" id="182180"/>
    <lineage>
        <taxon>Bacteria</taxon>
        <taxon>Pseudomonadati</taxon>
        <taxon>Pseudomonadota</taxon>
        <taxon>Betaproteobacteria</taxon>
        <taxon>Rhodocyclales</taxon>
        <taxon>Rhodocyclaceae</taxon>
        <taxon>Aromatoleum</taxon>
    </lineage>
</organism>
<dbReference type="RefSeq" id="WP_169117196.1">
    <property type="nucleotide sequence ID" value="NZ_WTVG02000036.1"/>
</dbReference>
<dbReference type="InterPro" id="IPR025944">
    <property type="entry name" value="Sigma_54_int_dom_CS"/>
</dbReference>